<gene>
    <name evidence="2" type="ORF">E0H58_28585</name>
</gene>
<evidence type="ECO:0000256" key="1">
    <source>
        <dbReference type="SAM" id="MobiDB-lite"/>
    </source>
</evidence>
<sequence>MQPLDQRLSVSDLDLDPENPRLPEELHGSEQHAILRYLYENDVLEELIDSYLSNGYFESEPVIVLPPDAGQRRVVLEGNRRLAALMIVLQLPAAVEAGILLDVETSPTAEQLGELSTIPAVQADDHADVAAYLGFRHISGLKRWDPEAKARWLWRQVEDRARSSAPGSDPFYEVGRQVGSNARGVRSSYVAYGILRHARDYLKLPLPLVDYVMRERFGVWTRLLGTANATTYIGMGDRISPTHAGVQEQIGQLDRDRLELMLRDLTPPSKNEKAILGDSREVTDYSDVLANETAVAAMREYNSLSLAVQVVSQEKLAERLREMTRSVELLTLDVKRYDVGDAEVSAAEEFALSARTLRGAILAANLGDDE</sequence>
<organism evidence="2 3">
    <name type="scientific">Kribbella speibonae</name>
    <dbReference type="NCBI Taxonomy" id="1572660"/>
    <lineage>
        <taxon>Bacteria</taxon>
        <taxon>Bacillati</taxon>
        <taxon>Actinomycetota</taxon>
        <taxon>Actinomycetes</taxon>
        <taxon>Propionibacteriales</taxon>
        <taxon>Kribbellaceae</taxon>
        <taxon>Kribbella</taxon>
    </lineage>
</organism>
<evidence type="ECO:0000313" key="3">
    <source>
        <dbReference type="Proteomes" id="UP000292385"/>
    </source>
</evidence>
<evidence type="ECO:0000313" key="2">
    <source>
        <dbReference type="EMBL" id="TCC20092.1"/>
    </source>
</evidence>
<protein>
    <recommendedName>
        <fullName evidence="4">ParB/Sulfiredoxin domain-containing protein</fullName>
    </recommendedName>
</protein>
<dbReference type="RefSeq" id="WP_131465492.1">
    <property type="nucleotide sequence ID" value="NZ_SJJY01000007.1"/>
</dbReference>
<accession>A0ABY1ZY22</accession>
<feature type="region of interest" description="Disordered" evidence="1">
    <location>
        <begin position="1"/>
        <end position="26"/>
    </location>
</feature>
<evidence type="ECO:0008006" key="4">
    <source>
        <dbReference type="Google" id="ProtNLM"/>
    </source>
</evidence>
<comment type="caution">
    <text evidence="2">The sequence shown here is derived from an EMBL/GenBank/DDBJ whole genome shotgun (WGS) entry which is preliminary data.</text>
</comment>
<proteinExistence type="predicted"/>
<keyword evidence="3" id="KW-1185">Reference proteome</keyword>
<dbReference type="EMBL" id="SJJY01000007">
    <property type="protein sequence ID" value="TCC20092.1"/>
    <property type="molecule type" value="Genomic_DNA"/>
</dbReference>
<dbReference type="Proteomes" id="UP000292385">
    <property type="component" value="Unassembled WGS sequence"/>
</dbReference>
<reference evidence="2 3" key="1">
    <citation type="submission" date="2019-02" db="EMBL/GenBank/DDBJ databases">
        <title>Kribbella capetownensis sp. nov. and Kribbella speibonae sp. nov., isolated from soil.</title>
        <authorList>
            <person name="Curtis S.M."/>
            <person name="Norton I."/>
            <person name="Everest G.J."/>
            <person name="Meyers P.R."/>
        </authorList>
    </citation>
    <scope>NUCLEOTIDE SEQUENCE [LARGE SCALE GENOMIC DNA]</scope>
    <source>
        <strain evidence="2 3">SK5</strain>
    </source>
</reference>
<name>A0ABY1ZY22_9ACTN</name>